<organism evidence="1 3">
    <name type="scientific">Didymodactylos carnosus</name>
    <dbReference type="NCBI Taxonomy" id="1234261"/>
    <lineage>
        <taxon>Eukaryota</taxon>
        <taxon>Metazoa</taxon>
        <taxon>Spiralia</taxon>
        <taxon>Gnathifera</taxon>
        <taxon>Rotifera</taxon>
        <taxon>Eurotatoria</taxon>
        <taxon>Bdelloidea</taxon>
        <taxon>Philodinida</taxon>
        <taxon>Philodinidae</taxon>
        <taxon>Didymodactylos</taxon>
    </lineage>
</organism>
<evidence type="ECO:0000313" key="3">
    <source>
        <dbReference type="Proteomes" id="UP000663829"/>
    </source>
</evidence>
<keyword evidence="3" id="KW-1185">Reference proteome</keyword>
<dbReference type="OrthoDB" id="9986275at2759"/>
<reference evidence="1" key="1">
    <citation type="submission" date="2021-02" db="EMBL/GenBank/DDBJ databases">
        <authorList>
            <person name="Nowell W R."/>
        </authorList>
    </citation>
    <scope>NUCLEOTIDE SEQUENCE</scope>
</reference>
<accession>A0A814SLU0</accession>
<name>A0A814SLU0_9BILA</name>
<comment type="caution">
    <text evidence="1">The sequence shown here is derived from an EMBL/GenBank/DDBJ whole genome shotgun (WGS) entry which is preliminary data.</text>
</comment>
<sequence>MKRLFLSDFPPPNGSTTKHIINYWLVNGGGGSQFGMETFGVSMLKQIILNNYHNKYPQTHPVMYLFQYRGAGMSIPSIHCYTATNWIDCAKELIRTTVPSSTNESLKIINAMTNQNIAQDLQYQIQYSINQSQPTSQTSTYIYGLSQGTGIIEYYLSIQTINSQLQQINGVILDGIMSIRDSDAFQNQMKSINDRFYLYLSKCQDDILCSKAFSLVTGTDQDIISVALTFQMLFLTNTTNALCTTNLGLNSWDLFTLIGNQGIENIIVRPITAILIARIYRCSAEDQRVLSRALPIIIALVEQSSSTHLIDPPEDYPNDGSVLSITTIWSDFVGFTLDQNFKTNSSFYNDFCISSKVLNEFYLAPTGPMPLCGETQLSIYNYTMPSVFKDILYAKSPRYWGKFQVNPNIFRSQEGGALLLNGDLDYNSPMSSAQQVQKLFVSEQIQTKFVAMKGLTHVTGIQSYTKEGGFQSTTCTNQIIVQFLYQQELNLNLSNIDCTCSLKENLIGIDWFYSNPTVNQTLYSVFGNSTTDYWGVNMTMTQLEETV</sequence>
<proteinExistence type="predicted"/>
<dbReference type="EMBL" id="CAJOBC010006849">
    <property type="protein sequence ID" value="CAF3912944.1"/>
    <property type="molecule type" value="Genomic_DNA"/>
</dbReference>
<gene>
    <name evidence="1" type="ORF">GPM918_LOCUS21100</name>
    <name evidence="2" type="ORF">SRO942_LOCUS21097</name>
</gene>
<dbReference type="Proteomes" id="UP000663829">
    <property type="component" value="Unassembled WGS sequence"/>
</dbReference>
<evidence type="ECO:0000313" key="2">
    <source>
        <dbReference type="EMBL" id="CAF3912944.1"/>
    </source>
</evidence>
<evidence type="ECO:0000313" key="1">
    <source>
        <dbReference type="EMBL" id="CAF1149420.1"/>
    </source>
</evidence>
<dbReference type="AlphaFoldDB" id="A0A814SLU0"/>
<dbReference type="Proteomes" id="UP000681722">
    <property type="component" value="Unassembled WGS sequence"/>
</dbReference>
<dbReference type="EMBL" id="CAJNOQ010006849">
    <property type="protein sequence ID" value="CAF1149420.1"/>
    <property type="molecule type" value="Genomic_DNA"/>
</dbReference>
<protein>
    <submittedName>
        <fullName evidence="1">Uncharacterized protein</fullName>
    </submittedName>
</protein>